<evidence type="ECO:0000313" key="4">
    <source>
        <dbReference type="Proteomes" id="UP001054857"/>
    </source>
</evidence>
<evidence type="ECO:0000256" key="1">
    <source>
        <dbReference type="SAM" id="MobiDB-lite"/>
    </source>
</evidence>
<sequence length="252" mass="26342">PVELVVLGAAADAELADLASWQVVATALGRDVRILFVGPEVPDELAGSGAQQGRVAMRFVQSTYDALLLAGNGPAGGAPAAGGGAAAGLAARAPDAFLAFNPGFTCPDYEWDATLAALGRAASSRGGAPPPRLIVATNTQMEGLMEAEMLGECGWQPATQLARNPYTSLKAIQSGTLANDLYRKNAWLVVYQHVGKKERRWVREKQRKGGKGQAGGRRKKGGKGPGKGSAKRVARALYDAVVGPLSKLVRRR</sequence>
<dbReference type="InterPro" id="IPR046824">
    <property type="entry name" value="Mss51-like_C"/>
</dbReference>
<dbReference type="Proteomes" id="UP001054857">
    <property type="component" value="Unassembled WGS sequence"/>
</dbReference>
<feature type="compositionally biased region" description="Basic residues" evidence="1">
    <location>
        <begin position="200"/>
        <end position="222"/>
    </location>
</feature>
<organism evidence="3 4">
    <name type="scientific">Astrephomene gubernaculifera</name>
    <dbReference type="NCBI Taxonomy" id="47775"/>
    <lineage>
        <taxon>Eukaryota</taxon>
        <taxon>Viridiplantae</taxon>
        <taxon>Chlorophyta</taxon>
        <taxon>core chlorophytes</taxon>
        <taxon>Chlorophyceae</taxon>
        <taxon>CS clade</taxon>
        <taxon>Chlamydomonadales</taxon>
        <taxon>Astrephomenaceae</taxon>
        <taxon>Astrephomene</taxon>
    </lineage>
</organism>
<dbReference type="PANTHER" id="PTHR28069">
    <property type="entry name" value="GH20023P"/>
    <property type="match status" value="1"/>
</dbReference>
<dbReference type="AlphaFoldDB" id="A0AAD3HHR1"/>
<feature type="domain" description="Mitochondrial splicing suppressor 51-like C-terminal" evidence="2">
    <location>
        <begin position="4"/>
        <end position="118"/>
    </location>
</feature>
<feature type="non-terminal residue" evidence="3">
    <location>
        <position position="252"/>
    </location>
</feature>
<evidence type="ECO:0000259" key="2">
    <source>
        <dbReference type="Pfam" id="PF20179"/>
    </source>
</evidence>
<keyword evidence="4" id="KW-1185">Reference proteome</keyword>
<dbReference type="PANTHER" id="PTHR28069:SF2">
    <property type="entry name" value="GH20023P"/>
    <property type="match status" value="1"/>
</dbReference>
<dbReference type="EMBL" id="BMAR01000001">
    <property type="protein sequence ID" value="GFR41103.1"/>
    <property type="molecule type" value="Genomic_DNA"/>
</dbReference>
<feature type="region of interest" description="Disordered" evidence="1">
    <location>
        <begin position="200"/>
        <end position="232"/>
    </location>
</feature>
<reference evidence="3 4" key="1">
    <citation type="journal article" date="2021" name="Sci. Rep.">
        <title>Genome sequencing of the multicellular alga Astrephomene provides insights into convergent evolution of germ-soma differentiation.</title>
        <authorList>
            <person name="Yamashita S."/>
            <person name="Yamamoto K."/>
            <person name="Matsuzaki R."/>
            <person name="Suzuki S."/>
            <person name="Yamaguchi H."/>
            <person name="Hirooka S."/>
            <person name="Minakuchi Y."/>
            <person name="Miyagishima S."/>
            <person name="Kawachi M."/>
            <person name="Toyoda A."/>
            <person name="Nozaki H."/>
        </authorList>
    </citation>
    <scope>NUCLEOTIDE SEQUENCE [LARGE SCALE GENOMIC DNA]</scope>
    <source>
        <strain evidence="3 4">NIES-4017</strain>
    </source>
</reference>
<name>A0AAD3HHR1_9CHLO</name>
<evidence type="ECO:0000313" key="3">
    <source>
        <dbReference type="EMBL" id="GFR41103.1"/>
    </source>
</evidence>
<proteinExistence type="predicted"/>
<comment type="caution">
    <text evidence="3">The sequence shown here is derived from an EMBL/GenBank/DDBJ whole genome shotgun (WGS) entry which is preliminary data.</text>
</comment>
<gene>
    <name evidence="3" type="ORF">Agub_g1748</name>
</gene>
<dbReference type="Pfam" id="PF20179">
    <property type="entry name" value="MSS51_C"/>
    <property type="match status" value="1"/>
</dbReference>
<accession>A0AAD3HHR1</accession>
<protein>
    <recommendedName>
        <fullName evidence="2">Mitochondrial splicing suppressor 51-like C-terminal domain-containing protein</fullName>
    </recommendedName>
</protein>